<keyword evidence="1" id="KW-0175">Coiled coil</keyword>
<keyword evidence="3" id="KW-1133">Transmembrane helix</keyword>
<dbReference type="Proteomes" id="UP001144471">
    <property type="component" value="Unassembled WGS sequence"/>
</dbReference>
<feature type="transmembrane region" description="Helical" evidence="3">
    <location>
        <begin position="46"/>
        <end position="65"/>
    </location>
</feature>
<feature type="coiled-coil region" evidence="1">
    <location>
        <begin position="170"/>
        <end position="197"/>
    </location>
</feature>
<feature type="transmembrane region" description="Helical" evidence="3">
    <location>
        <begin position="77"/>
        <end position="93"/>
    </location>
</feature>
<dbReference type="AlphaFoldDB" id="A0A9W6LMR0"/>
<comment type="caution">
    <text evidence="4">The sequence shown here is derived from an EMBL/GenBank/DDBJ whole genome shotgun (WGS) entry which is preliminary data.</text>
</comment>
<dbReference type="EMBL" id="BSDY01000005">
    <property type="protein sequence ID" value="GLI55728.1"/>
    <property type="molecule type" value="Genomic_DNA"/>
</dbReference>
<accession>A0A9W6LMR0</accession>
<reference evidence="4" key="1">
    <citation type="submission" date="2022-12" db="EMBL/GenBank/DDBJ databases">
        <title>Reference genome sequencing for broad-spectrum identification of bacterial and archaeal isolates by mass spectrometry.</title>
        <authorList>
            <person name="Sekiguchi Y."/>
            <person name="Tourlousse D.M."/>
        </authorList>
    </citation>
    <scope>NUCLEOTIDE SEQUENCE</scope>
    <source>
        <strain evidence="4">10succ1</strain>
    </source>
</reference>
<feature type="compositionally biased region" description="Basic and acidic residues" evidence="2">
    <location>
        <begin position="263"/>
        <end position="313"/>
    </location>
</feature>
<gene>
    <name evidence="4" type="ORF">PM10SUCC1_12420</name>
</gene>
<keyword evidence="5" id="KW-1185">Reference proteome</keyword>
<name>A0A9W6LMR0_9FUSO</name>
<evidence type="ECO:0000313" key="4">
    <source>
        <dbReference type="EMBL" id="GLI55728.1"/>
    </source>
</evidence>
<feature type="transmembrane region" description="Helical" evidence="3">
    <location>
        <begin position="7"/>
        <end position="26"/>
    </location>
</feature>
<sequence length="313" mass="36606">MEKLEEYRWPVLKALTISLFFLYFFIKGRLLGESDLYDHLNLIFGVYYYFLILYPLLLTSSLFIGNKKKESVLKIRLFSGILFFFFCTFYILMGELQTSVLTGRDLEQQLVKVAWTQMNLGGVSTSIMHFLYFNMDTQILYRTVIGGISFTAFILFAKAVTESIRSILGMAAKSRERRELRRKEEELQAKITIKEEIDKKMALKKQKSLQQQEEKIQQRVDLFMQRDETAEDETVEEPLKEEISCESSAGETLSLDDLLNLVEEQRDQAERDVDPSEKEHRQEEKKDEDNRLEDRTTAAEDTDNKGERNDTSI</sequence>
<protein>
    <submittedName>
        <fullName evidence="4">Uncharacterized protein</fullName>
    </submittedName>
</protein>
<keyword evidence="3" id="KW-0812">Transmembrane</keyword>
<dbReference type="RefSeq" id="WP_281834400.1">
    <property type="nucleotide sequence ID" value="NZ_BSDY01000005.1"/>
</dbReference>
<evidence type="ECO:0000313" key="5">
    <source>
        <dbReference type="Proteomes" id="UP001144471"/>
    </source>
</evidence>
<evidence type="ECO:0000256" key="3">
    <source>
        <dbReference type="SAM" id="Phobius"/>
    </source>
</evidence>
<evidence type="ECO:0000256" key="2">
    <source>
        <dbReference type="SAM" id="MobiDB-lite"/>
    </source>
</evidence>
<proteinExistence type="predicted"/>
<organism evidence="4 5">
    <name type="scientific">Propionigenium maris DSM 9537</name>
    <dbReference type="NCBI Taxonomy" id="1123000"/>
    <lineage>
        <taxon>Bacteria</taxon>
        <taxon>Fusobacteriati</taxon>
        <taxon>Fusobacteriota</taxon>
        <taxon>Fusobacteriia</taxon>
        <taxon>Fusobacteriales</taxon>
        <taxon>Fusobacteriaceae</taxon>
        <taxon>Propionigenium</taxon>
    </lineage>
</organism>
<feature type="transmembrane region" description="Helical" evidence="3">
    <location>
        <begin position="139"/>
        <end position="157"/>
    </location>
</feature>
<keyword evidence="3" id="KW-0472">Membrane</keyword>
<feature type="region of interest" description="Disordered" evidence="2">
    <location>
        <begin position="229"/>
        <end position="313"/>
    </location>
</feature>
<evidence type="ECO:0000256" key="1">
    <source>
        <dbReference type="SAM" id="Coils"/>
    </source>
</evidence>